<dbReference type="Proteomes" id="UP000541185">
    <property type="component" value="Unassembled WGS sequence"/>
</dbReference>
<dbReference type="AlphaFoldDB" id="A0A848H3F6"/>
<protein>
    <submittedName>
        <fullName evidence="1">Uncharacterized protein</fullName>
    </submittedName>
</protein>
<dbReference type="RefSeq" id="WP_169417426.1">
    <property type="nucleotide sequence ID" value="NZ_JABBFX010000001.1"/>
</dbReference>
<accession>A0A848H3F6</accession>
<evidence type="ECO:0000313" key="1">
    <source>
        <dbReference type="EMBL" id="NML43203.1"/>
    </source>
</evidence>
<reference evidence="1 2" key="1">
    <citation type="submission" date="2020-04" db="EMBL/GenBank/DDBJ databases">
        <title>Ramlibacter sp. G-1-2-2 isolated from soil.</title>
        <authorList>
            <person name="Dahal R.H."/>
        </authorList>
    </citation>
    <scope>NUCLEOTIDE SEQUENCE [LARGE SCALE GENOMIC DNA]</scope>
    <source>
        <strain evidence="1 2">G-1-2-2</strain>
    </source>
</reference>
<proteinExistence type="predicted"/>
<evidence type="ECO:0000313" key="2">
    <source>
        <dbReference type="Proteomes" id="UP000541185"/>
    </source>
</evidence>
<keyword evidence="2" id="KW-1185">Reference proteome</keyword>
<dbReference type="EMBL" id="JABBFX010000001">
    <property type="protein sequence ID" value="NML43203.1"/>
    <property type="molecule type" value="Genomic_DNA"/>
</dbReference>
<comment type="caution">
    <text evidence="1">The sequence shown here is derived from an EMBL/GenBank/DDBJ whole genome shotgun (WGS) entry which is preliminary data.</text>
</comment>
<gene>
    <name evidence="1" type="ORF">HHL11_05535</name>
</gene>
<sequence length="181" mass="20124">MPSPGVIACVLVAAWLLATLAYQYSPVQVAVARRDPFKLLPSWAFFAPHPAYRDYHLVVRELRRDGTLGPCLPVGLFPDRRLADLVWNPAKRPRKILQDAMQAIKRLRRWSASEQVVQCSLPYLLLLHYASTQHACGPDAIALQFAVVESAGRDGRRLWISFVSGFHRLSPRSGPGPSSAA</sequence>
<name>A0A848H3F6_9BURK</name>
<organism evidence="1 2">
    <name type="scientific">Ramlibacter agri</name>
    <dbReference type="NCBI Taxonomy" id="2728837"/>
    <lineage>
        <taxon>Bacteria</taxon>
        <taxon>Pseudomonadati</taxon>
        <taxon>Pseudomonadota</taxon>
        <taxon>Betaproteobacteria</taxon>
        <taxon>Burkholderiales</taxon>
        <taxon>Comamonadaceae</taxon>
        <taxon>Ramlibacter</taxon>
    </lineage>
</organism>